<keyword evidence="3" id="KW-1185">Reference proteome</keyword>
<dbReference type="EMBL" id="RHFK02000532">
    <property type="protein sequence ID" value="TWW53840.1"/>
    <property type="molecule type" value="Genomic_DNA"/>
</dbReference>
<proteinExistence type="predicted"/>
<sequence length="58" mass="5880">MWASVFWGGGVTALSCLTVVGAGWKSNSLADLQGVPSVSSRPSMFTCSPVAHLLGLAA</sequence>
<evidence type="ECO:0000313" key="2">
    <source>
        <dbReference type="EMBL" id="TWW53840.1"/>
    </source>
</evidence>
<organism evidence="2 3">
    <name type="scientific">Takifugu flavidus</name>
    <name type="common">sansaifugu</name>
    <dbReference type="NCBI Taxonomy" id="433684"/>
    <lineage>
        <taxon>Eukaryota</taxon>
        <taxon>Metazoa</taxon>
        <taxon>Chordata</taxon>
        <taxon>Craniata</taxon>
        <taxon>Vertebrata</taxon>
        <taxon>Euteleostomi</taxon>
        <taxon>Actinopterygii</taxon>
        <taxon>Neopterygii</taxon>
        <taxon>Teleostei</taxon>
        <taxon>Neoteleostei</taxon>
        <taxon>Acanthomorphata</taxon>
        <taxon>Eupercaria</taxon>
        <taxon>Tetraodontiformes</taxon>
        <taxon>Tetradontoidea</taxon>
        <taxon>Tetraodontidae</taxon>
        <taxon>Takifugu</taxon>
    </lineage>
</organism>
<keyword evidence="1" id="KW-1133">Transmembrane helix</keyword>
<keyword evidence="1" id="KW-0812">Transmembrane</keyword>
<gene>
    <name evidence="2" type="ORF">D4764_0194920</name>
</gene>
<evidence type="ECO:0000256" key="1">
    <source>
        <dbReference type="SAM" id="Phobius"/>
    </source>
</evidence>
<name>A0A5C6MKH0_9TELE</name>
<reference evidence="2 3" key="1">
    <citation type="submission" date="2019-04" db="EMBL/GenBank/DDBJ databases">
        <title>Chromosome genome assembly for Takifugu flavidus.</title>
        <authorList>
            <person name="Xiao S."/>
        </authorList>
    </citation>
    <scope>NUCLEOTIDE SEQUENCE [LARGE SCALE GENOMIC DNA]</scope>
    <source>
        <strain evidence="2">HTHZ2018</strain>
        <tissue evidence="2">Muscle</tissue>
    </source>
</reference>
<keyword evidence="1" id="KW-0472">Membrane</keyword>
<accession>A0A5C6MKH0</accession>
<dbReference type="AlphaFoldDB" id="A0A5C6MKH0"/>
<feature type="transmembrane region" description="Helical" evidence="1">
    <location>
        <begin position="6"/>
        <end position="24"/>
    </location>
</feature>
<dbReference type="Proteomes" id="UP000324091">
    <property type="component" value="Unassembled WGS sequence"/>
</dbReference>
<evidence type="ECO:0000313" key="3">
    <source>
        <dbReference type="Proteomes" id="UP000324091"/>
    </source>
</evidence>
<comment type="caution">
    <text evidence="2">The sequence shown here is derived from an EMBL/GenBank/DDBJ whole genome shotgun (WGS) entry which is preliminary data.</text>
</comment>
<protein>
    <submittedName>
        <fullName evidence="2">Uncharacterized protein</fullName>
    </submittedName>
</protein>